<dbReference type="RefSeq" id="WP_092235153.1">
    <property type="nucleotide sequence ID" value="NZ_FNTR01000004.1"/>
</dbReference>
<dbReference type="Gene3D" id="3.40.50.720">
    <property type="entry name" value="NAD(P)-binding Rossmann-like Domain"/>
    <property type="match status" value="1"/>
</dbReference>
<evidence type="ECO:0000313" key="2">
    <source>
        <dbReference type="EMBL" id="MCF5060707.1"/>
    </source>
</evidence>
<name>A0AAW5AHN0_9PSED</name>
<dbReference type="SUPFAM" id="SSF51735">
    <property type="entry name" value="NAD(P)-binding Rossmann-fold domains"/>
    <property type="match status" value="1"/>
</dbReference>
<dbReference type="CDD" id="cd05232">
    <property type="entry name" value="UDP_G4E_4_SDR_e"/>
    <property type="match status" value="1"/>
</dbReference>
<dbReference type="Pfam" id="PF01370">
    <property type="entry name" value="Epimerase"/>
    <property type="match status" value="1"/>
</dbReference>
<accession>A0AAW5AHN0</accession>
<keyword evidence="3" id="KW-1185">Reference proteome</keyword>
<organism evidence="2 3">
    <name type="scientific">Pseudomonas proteolytica</name>
    <dbReference type="NCBI Taxonomy" id="219574"/>
    <lineage>
        <taxon>Bacteria</taxon>
        <taxon>Pseudomonadati</taxon>
        <taxon>Pseudomonadota</taxon>
        <taxon>Gammaproteobacteria</taxon>
        <taxon>Pseudomonadales</taxon>
        <taxon>Pseudomonadaceae</taxon>
        <taxon>Pseudomonas</taxon>
    </lineage>
</organism>
<dbReference type="EMBL" id="WKEW01000166">
    <property type="protein sequence ID" value="MCF5060707.1"/>
    <property type="molecule type" value="Genomic_DNA"/>
</dbReference>
<evidence type="ECO:0000313" key="3">
    <source>
        <dbReference type="Proteomes" id="UP000814172"/>
    </source>
</evidence>
<dbReference type="InterPro" id="IPR050177">
    <property type="entry name" value="Lipid_A_modif_metabolic_enz"/>
</dbReference>
<dbReference type="Proteomes" id="UP000814172">
    <property type="component" value="Unassembled WGS sequence"/>
</dbReference>
<dbReference type="InterPro" id="IPR036291">
    <property type="entry name" value="NAD(P)-bd_dom_sf"/>
</dbReference>
<dbReference type="GeneID" id="55540533"/>
<protein>
    <submittedName>
        <fullName evidence="2">NAD-dependent epimerase/dehydratase family protein</fullName>
    </submittedName>
</protein>
<dbReference type="PANTHER" id="PTHR43245:SF58">
    <property type="entry name" value="BLL5923 PROTEIN"/>
    <property type="match status" value="1"/>
</dbReference>
<proteinExistence type="predicted"/>
<feature type="domain" description="NAD-dependent epimerase/dehydratase" evidence="1">
    <location>
        <begin position="6"/>
        <end position="230"/>
    </location>
</feature>
<evidence type="ECO:0000259" key="1">
    <source>
        <dbReference type="Pfam" id="PF01370"/>
    </source>
</evidence>
<comment type="caution">
    <text evidence="2">The sequence shown here is derived from an EMBL/GenBank/DDBJ whole genome shotgun (WGS) entry which is preliminary data.</text>
</comment>
<gene>
    <name evidence="2" type="ORF">GIW75_27650</name>
</gene>
<dbReference type="AlphaFoldDB" id="A0AAW5AHN0"/>
<dbReference type="InterPro" id="IPR001509">
    <property type="entry name" value="Epimerase_deHydtase"/>
</dbReference>
<reference evidence="2 3" key="1">
    <citation type="submission" date="2019-11" db="EMBL/GenBank/DDBJ databases">
        <title>Epiphytic Pseudomonas syringae from cherry orchards.</title>
        <authorList>
            <person name="Hulin M.T."/>
        </authorList>
    </citation>
    <scope>NUCLEOTIDE SEQUENCE [LARGE SCALE GENOMIC DNA]</scope>
    <source>
        <strain evidence="2 3">PA-6-9F</strain>
    </source>
</reference>
<sequence>MKTQLLITGSSGFVGRQLIRQLQGHSNYNTRALVRTMPDVLATDVDYVQLSDFSTVTAEHPAMRGLDVVVHLASRVHVMNDTESDPLEAFRRVNVGHTLQLARSAVAAGAKRFIFVSSVKVNGEQTAFGRPYSETDNPLPVDPYGISKMEAEDALRELAAQTGLEVVIVRPVLVYGPGVKANFANMMRWLKKGVPLPFGAISNQRSLVALDNLVSFILTCVSHPAAANQTFLISDGEDVSTTQLLIRLGEALGSPARLIPVPEWLLVLGATLLGRKALSQRLCGSLQVDITKSRQLLGWASVVTLQEGLNATAQHYLSEQI</sequence>
<dbReference type="PANTHER" id="PTHR43245">
    <property type="entry name" value="BIFUNCTIONAL POLYMYXIN RESISTANCE PROTEIN ARNA"/>
    <property type="match status" value="1"/>
</dbReference>